<organism evidence="1 2">
    <name type="scientific">Dyadobacter luticola</name>
    <dbReference type="NCBI Taxonomy" id="1979387"/>
    <lineage>
        <taxon>Bacteria</taxon>
        <taxon>Pseudomonadati</taxon>
        <taxon>Bacteroidota</taxon>
        <taxon>Cytophagia</taxon>
        <taxon>Cytophagales</taxon>
        <taxon>Spirosomataceae</taxon>
        <taxon>Dyadobacter</taxon>
    </lineage>
</organism>
<evidence type="ECO:0000313" key="1">
    <source>
        <dbReference type="EMBL" id="TLV02474.1"/>
    </source>
</evidence>
<dbReference type="Proteomes" id="UP000306402">
    <property type="component" value="Unassembled WGS sequence"/>
</dbReference>
<accession>A0A5R9L1P6</accession>
<name>A0A5R9L1P6_9BACT</name>
<protein>
    <submittedName>
        <fullName evidence="1">Uncharacterized protein</fullName>
    </submittedName>
</protein>
<sequence>MGKVMKGLFHGTWGKVKKGKRLIKREIKSDGSSDRIGADFLIDESGKINMAHYGKFLGDHLPITEIKNSLD</sequence>
<reference evidence="1 2" key="1">
    <citation type="submission" date="2019-05" db="EMBL/GenBank/DDBJ databases">
        <authorList>
            <person name="Qu J.-H."/>
        </authorList>
    </citation>
    <scope>NUCLEOTIDE SEQUENCE [LARGE SCALE GENOMIC DNA]</scope>
    <source>
        <strain evidence="1 2">T17</strain>
    </source>
</reference>
<dbReference type="EMBL" id="VCEJ01000002">
    <property type="protein sequence ID" value="TLV02474.1"/>
    <property type="molecule type" value="Genomic_DNA"/>
</dbReference>
<proteinExistence type="predicted"/>
<dbReference type="RefSeq" id="WP_138363684.1">
    <property type="nucleotide sequence ID" value="NZ_VCEJ01000002.1"/>
</dbReference>
<comment type="caution">
    <text evidence="1">The sequence shown here is derived from an EMBL/GenBank/DDBJ whole genome shotgun (WGS) entry which is preliminary data.</text>
</comment>
<evidence type="ECO:0000313" key="2">
    <source>
        <dbReference type="Proteomes" id="UP000306402"/>
    </source>
</evidence>
<dbReference type="AlphaFoldDB" id="A0A5R9L1P6"/>
<dbReference type="OrthoDB" id="9809746at2"/>
<keyword evidence="2" id="KW-1185">Reference proteome</keyword>
<gene>
    <name evidence="1" type="ORF">FEN17_02265</name>
</gene>